<dbReference type="SMART" id="SM00387">
    <property type="entry name" value="HATPase_c"/>
    <property type="match status" value="1"/>
</dbReference>
<dbReference type="InterPro" id="IPR050640">
    <property type="entry name" value="Bact_2-comp_sensor_kinase"/>
</dbReference>
<organism evidence="3 4">
    <name type="scientific">Luteibacter yeojuensis</name>
    <dbReference type="NCBI Taxonomy" id="345309"/>
    <lineage>
        <taxon>Bacteria</taxon>
        <taxon>Pseudomonadati</taxon>
        <taxon>Pseudomonadota</taxon>
        <taxon>Gammaproteobacteria</taxon>
        <taxon>Lysobacterales</taxon>
        <taxon>Rhodanobacteraceae</taxon>
        <taxon>Luteibacter</taxon>
    </lineage>
</organism>
<protein>
    <recommendedName>
        <fullName evidence="2">Histidine kinase/HSP90-like ATPase domain-containing protein</fullName>
    </recommendedName>
</protein>
<dbReference type="GO" id="GO:0016020">
    <property type="term" value="C:membrane"/>
    <property type="evidence" value="ECO:0007669"/>
    <property type="project" value="InterPro"/>
</dbReference>
<name>A0A0F3KRI8_9GAMM</name>
<gene>
    <name evidence="3" type="ORF">VI08_10800</name>
</gene>
<dbReference type="Pfam" id="PF02518">
    <property type="entry name" value="HATPase_c"/>
    <property type="match status" value="1"/>
</dbReference>
<dbReference type="PANTHER" id="PTHR34220:SF9">
    <property type="entry name" value="SIGNAL TRANSDUCTION HISTIDINE KINASE INTERNAL REGION DOMAIN-CONTAINING PROTEIN"/>
    <property type="match status" value="1"/>
</dbReference>
<dbReference type="AlphaFoldDB" id="A0A0F3KRI8"/>
<accession>A0A0F3KRI8</accession>
<feature type="transmembrane region" description="Helical" evidence="1">
    <location>
        <begin position="7"/>
        <end position="28"/>
    </location>
</feature>
<dbReference type="GO" id="GO:0000155">
    <property type="term" value="F:phosphorelay sensor kinase activity"/>
    <property type="evidence" value="ECO:0007669"/>
    <property type="project" value="InterPro"/>
</dbReference>
<comment type="caution">
    <text evidence="3">The sequence shown here is derived from an EMBL/GenBank/DDBJ whole genome shotgun (WGS) entry which is preliminary data.</text>
</comment>
<keyword evidence="1" id="KW-0472">Membrane</keyword>
<feature type="transmembrane region" description="Helical" evidence="1">
    <location>
        <begin position="34"/>
        <end position="51"/>
    </location>
</feature>
<dbReference type="InterPro" id="IPR003594">
    <property type="entry name" value="HATPase_dom"/>
</dbReference>
<dbReference type="EMBL" id="JZRB01000021">
    <property type="protein sequence ID" value="KJV33838.1"/>
    <property type="molecule type" value="Genomic_DNA"/>
</dbReference>
<feature type="domain" description="Histidine kinase/HSP90-like ATPase" evidence="2">
    <location>
        <begin position="315"/>
        <end position="411"/>
    </location>
</feature>
<proteinExistence type="predicted"/>
<dbReference type="RefSeq" id="WP_045829583.1">
    <property type="nucleotide sequence ID" value="NZ_JZRB01000021.1"/>
</dbReference>
<keyword evidence="4" id="KW-1185">Reference proteome</keyword>
<keyword evidence="1" id="KW-0812">Transmembrane</keyword>
<dbReference type="Gene3D" id="3.30.565.10">
    <property type="entry name" value="Histidine kinase-like ATPase, C-terminal domain"/>
    <property type="match status" value="1"/>
</dbReference>
<dbReference type="OrthoDB" id="2514702at2"/>
<dbReference type="InterPro" id="IPR036890">
    <property type="entry name" value="HATPase_C_sf"/>
</dbReference>
<evidence type="ECO:0000313" key="3">
    <source>
        <dbReference type="EMBL" id="KJV33838.1"/>
    </source>
</evidence>
<dbReference type="SUPFAM" id="SSF55874">
    <property type="entry name" value="ATPase domain of HSP90 chaperone/DNA topoisomerase II/histidine kinase"/>
    <property type="match status" value="1"/>
</dbReference>
<dbReference type="Proteomes" id="UP000033651">
    <property type="component" value="Unassembled WGS sequence"/>
</dbReference>
<evidence type="ECO:0000256" key="1">
    <source>
        <dbReference type="SAM" id="Phobius"/>
    </source>
</evidence>
<reference evidence="3 4" key="1">
    <citation type="submission" date="2015-03" db="EMBL/GenBank/DDBJ databases">
        <title>Draft genome sequence of Luteibacter yeojuensis strain SU11.</title>
        <authorList>
            <person name="Sulaiman J."/>
            <person name="Priya K."/>
            <person name="Chan K.-G."/>
        </authorList>
    </citation>
    <scope>NUCLEOTIDE SEQUENCE [LARGE SCALE GENOMIC DNA]</scope>
    <source>
        <strain evidence="3 4">SU11</strain>
    </source>
</reference>
<dbReference type="Pfam" id="PF06580">
    <property type="entry name" value="His_kinase"/>
    <property type="match status" value="1"/>
</dbReference>
<sequence length="415" mass="45581">MASIRFLFRLVAAWVAALCVALVAWNALDVSRDFPGIFIFIWFVGLVLALGRGISHLYRVRTFAGRIDPETLANRQRRRVEVPYGTDETLDLVEQVVRALPDIQDVAAARGGLQVRGMVRHAFAEPQPPGTPLRKRRPKDPFQRNTRINASVLPGEGTCTVLFVCEPDSGAWMDWFNPDGGVSLELAETLVRALTQRINERRTRERADARQTAMEKELTAAQLTLLQAQVEPHFLYNTLASAQELVRTDPARADKMLGHLIDYLRRSLPKTDGSLSTVGQELERSTAWLEIMQLRMGSRLVVHVDVPEVCKGYAMPSMMLQTLVENAIKHGLEPKPGGGGVWIRAACDTTGLSLTVADDGLGLRSDGAGSGIGLKNLRERLRLTYGNTASFTIGNNFPDGVAATITLPVAEPAHA</sequence>
<evidence type="ECO:0000313" key="4">
    <source>
        <dbReference type="Proteomes" id="UP000033651"/>
    </source>
</evidence>
<evidence type="ECO:0000259" key="2">
    <source>
        <dbReference type="SMART" id="SM00387"/>
    </source>
</evidence>
<dbReference type="PATRIC" id="fig|345309.4.peg.1500"/>
<dbReference type="InterPro" id="IPR010559">
    <property type="entry name" value="Sig_transdc_His_kin_internal"/>
</dbReference>
<keyword evidence="1" id="KW-1133">Transmembrane helix</keyword>
<dbReference type="PANTHER" id="PTHR34220">
    <property type="entry name" value="SENSOR HISTIDINE KINASE YPDA"/>
    <property type="match status" value="1"/>
</dbReference>